<dbReference type="Pfam" id="PF04290">
    <property type="entry name" value="DctQ"/>
    <property type="match status" value="1"/>
</dbReference>
<gene>
    <name evidence="10" type="ORF">FEJ81_21955</name>
</gene>
<dbReference type="AlphaFoldDB" id="A0A4V1G0D3"/>
<keyword evidence="4" id="KW-0997">Cell inner membrane</keyword>
<evidence type="ECO:0000256" key="4">
    <source>
        <dbReference type="ARBA" id="ARBA00022519"/>
    </source>
</evidence>
<feature type="transmembrane region" description="Helical" evidence="8">
    <location>
        <begin position="96"/>
        <end position="118"/>
    </location>
</feature>
<keyword evidence="10" id="KW-0614">Plasmid</keyword>
<dbReference type="KEGG" id="nvr:FEJ81_21955"/>
<dbReference type="GO" id="GO:0005886">
    <property type="term" value="C:plasma membrane"/>
    <property type="evidence" value="ECO:0007669"/>
    <property type="project" value="UniProtKB-SubCell"/>
</dbReference>
<dbReference type="GeneID" id="40267997"/>
<comment type="subcellular location">
    <subcellularLocation>
        <location evidence="1">Cell inner membrane</location>
        <topology evidence="1">Multi-pass membrane protein</topology>
    </subcellularLocation>
</comment>
<evidence type="ECO:0000313" key="11">
    <source>
        <dbReference type="Proteomes" id="UP000302218"/>
    </source>
</evidence>
<keyword evidence="2" id="KW-0813">Transport</keyword>
<accession>A0A4V1G0D3</accession>
<evidence type="ECO:0000313" key="10">
    <source>
        <dbReference type="EMBL" id="QCS44946.1"/>
    </source>
</evidence>
<dbReference type="EMBL" id="CP040332">
    <property type="protein sequence ID" value="QCS44946.1"/>
    <property type="molecule type" value="Genomic_DNA"/>
</dbReference>
<dbReference type="RefSeq" id="WP_138247336.1">
    <property type="nucleotide sequence ID" value="NZ_CP040332.1"/>
</dbReference>
<geneLocation type="plasmid" evidence="11">
    <name>pnve414</name>
</geneLocation>
<feature type="domain" description="Tripartite ATP-independent periplasmic transporters DctQ component" evidence="9">
    <location>
        <begin position="31"/>
        <end position="152"/>
    </location>
</feature>
<evidence type="ECO:0000256" key="6">
    <source>
        <dbReference type="ARBA" id="ARBA00022989"/>
    </source>
</evidence>
<dbReference type="InterPro" id="IPR007387">
    <property type="entry name" value="TRAP_DctQ"/>
</dbReference>
<dbReference type="Proteomes" id="UP000302218">
    <property type="component" value="Plasmid pNVE414"/>
</dbReference>
<evidence type="ECO:0000259" key="9">
    <source>
        <dbReference type="Pfam" id="PF04290"/>
    </source>
</evidence>
<organism evidence="10 11">
    <name type="scientific">Natrinema versiforme</name>
    <dbReference type="NCBI Taxonomy" id="88724"/>
    <lineage>
        <taxon>Archaea</taxon>
        <taxon>Methanobacteriati</taxon>
        <taxon>Methanobacteriota</taxon>
        <taxon>Stenosarchaea group</taxon>
        <taxon>Halobacteria</taxon>
        <taxon>Halobacteriales</taxon>
        <taxon>Natrialbaceae</taxon>
        <taxon>Natrinema</taxon>
    </lineage>
</organism>
<dbReference type="OrthoDB" id="286714at2157"/>
<dbReference type="PANTHER" id="PTHR35011:SF11">
    <property type="entry name" value="TRAP TRANSPORTER SMALL PERMEASE PROTEIN"/>
    <property type="match status" value="1"/>
</dbReference>
<sequence length="181" mass="20223">MEIDQSLGLRRESLVDRLALAIAVTFFLVTVVLVTVQVVLRLIDLSVTLAWTEPAARLALVIGTYFGAAVASRNNEHISMDIVLRKLEEKYPRVKAVFDLLVRFIVIITLSIVVFGLLQGAQSSWNSNWADIDAVNIGMVYLAIGLGLTWMLGYELFKLKELLSTVSFDRKTPLEVIQNDK</sequence>
<name>A0A4V1G0D3_9EURY</name>
<reference evidence="11" key="1">
    <citation type="submission" date="2019-05" db="EMBL/GenBank/DDBJ databases">
        <title>Genome sequence and methylation pattern of the halophilic Archaeon Natrinema versiforme BOL5-4.</title>
        <authorList>
            <person name="DasSarma P."/>
            <person name="Anton B.P."/>
            <person name="DasSarma S.L."/>
            <person name="Martinez F.L."/>
            <person name="Guzman D."/>
            <person name="Roberts R.J."/>
            <person name="DasSarma S."/>
        </authorList>
    </citation>
    <scope>NUCLEOTIDE SEQUENCE [LARGE SCALE GENOMIC DNA]</scope>
    <source>
        <strain evidence="11">BOL5-4</strain>
        <plasmid evidence="11">pnve414</plasmid>
    </source>
</reference>
<dbReference type="PANTHER" id="PTHR35011">
    <property type="entry name" value="2,3-DIKETO-L-GULONATE TRAP TRANSPORTER SMALL PERMEASE PROTEIN YIAM"/>
    <property type="match status" value="1"/>
</dbReference>
<evidence type="ECO:0000256" key="1">
    <source>
        <dbReference type="ARBA" id="ARBA00004429"/>
    </source>
</evidence>
<evidence type="ECO:0000256" key="5">
    <source>
        <dbReference type="ARBA" id="ARBA00022692"/>
    </source>
</evidence>
<feature type="transmembrane region" description="Helical" evidence="8">
    <location>
        <begin position="20"/>
        <end position="43"/>
    </location>
</feature>
<dbReference type="GO" id="GO:0015740">
    <property type="term" value="P:C4-dicarboxylate transport"/>
    <property type="evidence" value="ECO:0007669"/>
    <property type="project" value="TreeGrafter"/>
</dbReference>
<dbReference type="GO" id="GO:0022857">
    <property type="term" value="F:transmembrane transporter activity"/>
    <property type="evidence" value="ECO:0007669"/>
    <property type="project" value="TreeGrafter"/>
</dbReference>
<keyword evidence="5 8" id="KW-0812">Transmembrane</keyword>
<keyword evidence="3" id="KW-1003">Cell membrane</keyword>
<protein>
    <submittedName>
        <fullName evidence="10">TRAP transporter small permease</fullName>
    </submittedName>
</protein>
<evidence type="ECO:0000256" key="7">
    <source>
        <dbReference type="ARBA" id="ARBA00023136"/>
    </source>
</evidence>
<keyword evidence="6 8" id="KW-1133">Transmembrane helix</keyword>
<evidence type="ECO:0000256" key="8">
    <source>
        <dbReference type="SAM" id="Phobius"/>
    </source>
</evidence>
<feature type="transmembrane region" description="Helical" evidence="8">
    <location>
        <begin position="138"/>
        <end position="157"/>
    </location>
</feature>
<dbReference type="InterPro" id="IPR055348">
    <property type="entry name" value="DctQ"/>
</dbReference>
<feature type="transmembrane region" description="Helical" evidence="8">
    <location>
        <begin position="55"/>
        <end position="75"/>
    </location>
</feature>
<keyword evidence="7 8" id="KW-0472">Membrane</keyword>
<proteinExistence type="predicted"/>
<evidence type="ECO:0000256" key="3">
    <source>
        <dbReference type="ARBA" id="ARBA00022475"/>
    </source>
</evidence>
<evidence type="ECO:0000256" key="2">
    <source>
        <dbReference type="ARBA" id="ARBA00022448"/>
    </source>
</evidence>